<evidence type="ECO:0000256" key="1">
    <source>
        <dbReference type="SAM" id="SignalP"/>
    </source>
</evidence>
<organism evidence="2 3">
    <name type="scientific">Saccharopolyspora montiporae</name>
    <dbReference type="NCBI Taxonomy" id="2781240"/>
    <lineage>
        <taxon>Bacteria</taxon>
        <taxon>Bacillati</taxon>
        <taxon>Actinomycetota</taxon>
        <taxon>Actinomycetes</taxon>
        <taxon>Pseudonocardiales</taxon>
        <taxon>Pseudonocardiaceae</taxon>
        <taxon>Saccharopolyspora</taxon>
    </lineage>
</organism>
<dbReference type="RefSeq" id="WP_193927262.1">
    <property type="nucleotide sequence ID" value="NZ_JADEYC010000007.1"/>
</dbReference>
<dbReference type="AlphaFoldDB" id="A0A929FYU1"/>
<evidence type="ECO:0000313" key="2">
    <source>
        <dbReference type="EMBL" id="MBE9373835.1"/>
    </source>
</evidence>
<keyword evidence="3" id="KW-1185">Reference proteome</keyword>
<name>A0A929FYU1_9PSEU</name>
<evidence type="ECO:0000313" key="3">
    <source>
        <dbReference type="Proteomes" id="UP000598360"/>
    </source>
</evidence>
<proteinExistence type="predicted"/>
<reference evidence="2" key="1">
    <citation type="submission" date="2020-10" db="EMBL/GenBank/DDBJ databases">
        <title>Diversity and distribution of actinomycetes associated with coral in the coast of Hainan.</title>
        <authorList>
            <person name="Li F."/>
        </authorList>
    </citation>
    <scope>NUCLEOTIDE SEQUENCE</scope>
    <source>
        <strain evidence="2">HNM0983</strain>
    </source>
</reference>
<accession>A0A929FYU1</accession>
<dbReference type="EMBL" id="JADEYC010000007">
    <property type="protein sequence ID" value="MBE9373835.1"/>
    <property type="molecule type" value="Genomic_DNA"/>
</dbReference>
<sequence length="85" mass="8560">MAKLSTRRVAGVAVAAGALLLSAPAAALADGYNSEASYVGPGGVGSQEQTAVVDEDGNVFWHAEASHVGPDGIYSGELSGWEEGR</sequence>
<comment type="caution">
    <text evidence="2">The sequence shown here is derived from an EMBL/GenBank/DDBJ whole genome shotgun (WGS) entry which is preliminary data.</text>
</comment>
<keyword evidence="1" id="KW-0732">Signal</keyword>
<gene>
    <name evidence="2" type="ORF">IQ251_05160</name>
</gene>
<protein>
    <submittedName>
        <fullName evidence="2">Uncharacterized protein</fullName>
    </submittedName>
</protein>
<dbReference type="Proteomes" id="UP000598360">
    <property type="component" value="Unassembled WGS sequence"/>
</dbReference>
<feature type="chain" id="PRO_5037642185" evidence="1">
    <location>
        <begin position="30"/>
        <end position="85"/>
    </location>
</feature>
<feature type="signal peptide" evidence="1">
    <location>
        <begin position="1"/>
        <end position="29"/>
    </location>
</feature>